<accession>A0A0G4IMU3</accession>
<organism evidence="2 3">
    <name type="scientific">Plasmodiophora brassicae</name>
    <name type="common">Clubroot disease agent</name>
    <dbReference type="NCBI Taxonomy" id="37360"/>
    <lineage>
        <taxon>Eukaryota</taxon>
        <taxon>Sar</taxon>
        <taxon>Rhizaria</taxon>
        <taxon>Endomyxa</taxon>
        <taxon>Phytomyxea</taxon>
        <taxon>Plasmodiophorida</taxon>
        <taxon>Plasmodiophoridae</taxon>
        <taxon>Plasmodiophora</taxon>
    </lineage>
</organism>
<dbReference type="Proteomes" id="UP000039324">
    <property type="component" value="Unassembled WGS sequence"/>
</dbReference>
<proteinExistence type="predicted"/>
<feature type="transmembrane region" description="Helical" evidence="1">
    <location>
        <begin position="423"/>
        <end position="443"/>
    </location>
</feature>
<evidence type="ECO:0000256" key="1">
    <source>
        <dbReference type="SAM" id="Phobius"/>
    </source>
</evidence>
<reference evidence="2 3" key="1">
    <citation type="submission" date="2015-02" db="EMBL/GenBank/DDBJ databases">
        <authorList>
            <person name="Chooi Y.-H."/>
        </authorList>
    </citation>
    <scope>NUCLEOTIDE SEQUENCE [LARGE SCALE GENOMIC DNA]</scope>
    <source>
        <strain evidence="2">E3</strain>
    </source>
</reference>
<feature type="transmembrane region" description="Helical" evidence="1">
    <location>
        <begin position="387"/>
        <end position="411"/>
    </location>
</feature>
<keyword evidence="1" id="KW-1133">Transmembrane helix</keyword>
<feature type="transmembrane region" description="Helical" evidence="1">
    <location>
        <begin position="339"/>
        <end position="359"/>
    </location>
</feature>
<feature type="transmembrane region" description="Helical" evidence="1">
    <location>
        <begin position="164"/>
        <end position="186"/>
    </location>
</feature>
<keyword evidence="1" id="KW-0812">Transmembrane</keyword>
<keyword evidence="1" id="KW-0472">Membrane</keyword>
<evidence type="ECO:0000313" key="3">
    <source>
        <dbReference type="Proteomes" id="UP000039324"/>
    </source>
</evidence>
<gene>
    <name evidence="2" type="ORF">PBRA_005116</name>
</gene>
<evidence type="ECO:0008006" key="4">
    <source>
        <dbReference type="Google" id="ProtNLM"/>
    </source>
</evidence>
<feature type="transmembrane region" description="Helical" evidence="1">
    <location>
        <begin position="257"/>
        <end position="278"/>
    </location>
</feature>
<dbReference type="AlphaFoldDB" id="A0A0G4IMU3"/>
<sequence length="464" mass="50840">MTFPSASTGPLHGASIYSPTGSSFVGPQPEDGIAPITGRMLVIDGDLCKPFPALNATGMVVLATVDAFYAVYCSIEAAYLNMVETGAVAYIWPALVQTPSVSIYWHDGSFGVHTRHLKMPFLAILPAPDVYQSMIDAASFTVNVTVYPDSNVWVPFLASWPYQLLIRVIPSCILLASGAFAAVFFVQHMAILGDRYDDSTTGATRSTRRRLRFVFSNFDHQHLVLFIEMTSATLAGLVLAVGGYHSTAHLPAPVTNYFTSLLGGWGFAASVLSALVWARKLSFIMPSADEFLILRVVRGDHRMATASLCVLPVLLDAALNTMFASYYFERAVETAGSTILFSFQLGISSSVLWILVWYYRAANRIQDGIVATVRSDERSVDRLLRRLTHCVLGMSISTLMFCLGTAILGIAPEFALQPSWGWIMSWATAFTGRALDSAFRVAMFKPRRVQQHKSAGWRVAPDTQ</sequence>
<keyword evidence="3" id="KW-1185">Reference proteome</keyword>
<feature type="transmembrane region" description="Helical" evidence="1">
    <location>
        <begin position="223"/>
        <end position="245"/>
    </location>
</feature>
<evidence type="ECO:0000313" key="2">
    <source>
        <dbReference type="EMBL" id="CEO96507.1"/>
    </source>
</evidence>
<name>A0A0G4IMU3_PLABS</name>
<feature type="transmembrane region" description="Helical" evidence="1">
    <location>
        <begin position="304"/>
        <end position="327"/>
    </location>
</feature>
<protein>
    <recommendedName>
        <fullName evidence="4">Transmembrane protein</fullName>
    </recommendedName>
</protein>
<dbReference type="EMBL" id="CDSF01000068">
    <property type="protein sequence ID" value="CEO96507.1"/>
    <property type="molecule type" value="Genomic_DNA"/>
</dbReference>